<sequence>MRRFSIPQMEALLAIARLGSYQAAAEQLSVTQPTISLRVRELEAALGVALFEREGRRAVLTAEGVLARRYAEQAIGVLDELETRLRTGDPLQGTLRMGASETMAMVCLPAIVRRLEQRYPRLQVELTIANSLVLSERLNTNQLDIAFLIDAGVSHHVQVEPLAWAEVAWIGKTARPRLRAADLAAHKLFIVPPPSPLHEVVAAWCAQERSPLPEFNTCTSVAIIAGLITGGVGMSALPVSVMAQALASGAAVRYEQERAFAPLRLCAAYPRVADMAGLDAVARIARQELSRLEYFSLIEGGQGGAR</sequence>
<keyword evidence="3" id="KW-0238">DNA-binding</keyword>
<gene>
    <name evidence="6" type="ORF">L544_1763</name>
</gene>
<evidence type="ECO:0000256" key="3">
    <source>
        <dbReference type="ARBA" id="ARBA00023125"/>
    </source>
</evidence>
<dbReference type="InterPro" id="IPR036390">
    <property type="entry name" value="WH_DNA-bd_sf"/>
</dbReference>
<evidence type="ECO:0000256" key="1">
    <source>
        <dbReference type="ARBA" id="ARBA00009437"/>
    </source>
</evidence>
<dbReference type="SUPFAM" id="SSF53850">
    <property type="entry name" value="Periplasmic binding protein-like II"/>
    <property type="match status" value="1"/>
</dbReference>
<dbReference type="PANTHER" id="PTHR30126">
    <property type="entry name" value="HTH-TYPE TRANSCRIPTIONAL REGULATOR"/>
    <property type="match status" value="1"/>
</dbReference>
<keyword evidence="7" id="KW-1185">Reference proteome</keyword>
<dbReference type="EMBL" id="JHEM01000008">
    <property type="protein sequence ID" value="KCB25337.1"/>
    <property type="molecule type" value="Genomic_DNA"/>
</dbReference>
<keyword evidence="4" id="KW-0804">Transcription</keyword>
<name>A0ABR4R4K8_9BORD</name>
<evidence type="ECO:0000256" key="2">
    <source>
        <dbReference type="ARBA" id="ARBA00023015"/>
    </source>
</evidence>
<feature type="domain" description="HTH lysR-type" evidence="5">
    <location>
        <begin position="4"/>
        <end position="61"/>
    </location>
</feature>
<dbReference type="SUPFAM" id="SSF46785">
    <property type="entry name" value="Winged helix' DNA-binding domain"/>
    <property type="match status" value="1"/>
</dbReference>
<evidence type="ECO:0000256" key="4">
    <source>
        <dbReference type="ARBA" id="ARBA00023163"/>
    </source>
</evidence>
<dbReference type="Pfam" id="PF03466">
    <property type="entry name" value="LysR_substrate"/>
    <property type="match status" value="1"/>
</dbReference>
<reference evidence="6 7" key="1">
    <citation type="submission" date="2014-03" db="EMBL/GenBank/DDBJ databases">
        <title>Genome sequence of Bordetella hinzii.</title>
        <authorList>
            <person name="Register K."/>
            <person name="Harvill E."/>
            <person name="Goodfield L.L."/>
            <person name="Ivanov Y.V."/>
            <person name="Meyer J.A."/>
            <person name="Muse S.J."/>
            <person name="Jacobs N."/>
            <person name="Bendor L."/>
            <person name="Smallridge W.E."/>
            <person name="Brinkac L.M."/>
            <person name="Sanka R."/>
            <person name="Kim M."/>
            <person name="Losada L."/>
        </authorList>
    </citation>
    <scope>NUCLEOTIDE SEQUENCE [LARGE SCALE GENOMIC DNA]</scope>
    <source>
        <strain evidence="6 7">OH87 BAL007II</strain>
    </source>
</reference>
<evidence type="ECO:0000313" key="7">
    <source>
        <dbReference type="Proteomes" id="UP000025748"/>
    </source>
</evidence>
<dbReference type="RefSeq" id="WP_080701628.1">
    <property type="nucleotide sequence ID" value="NZ_JHEM01000008.1"/>
</dbReference>
<evidence type="ECO:0000313" key="6">
    <source>
        <dbReference type="EMBL" id="KCB25337.1"/>
    </source>
</evidence>
<keyword evidence="2" id="KW-0805">Transcription regulation</keyword>
<dbReference type="Gene3D" id="3.40.190.10">
    <property type="entry name" value="Periplasmic binding protein-like II"/>
    <property type="match status" value="2"/>
</dbReference>
<dbReference type="Pfam" id="PF00126">
    <property type="entry name" value="HTH_1"/>
    <property type="match status" value="1"/>
</dbReference>
<dbReference type="InterPro" id="IPR005119">
    <property type="entry name" value="LysR_subst-bd"/>
</dbReference>
<proteinExistence type="inferred from homology"/>
<protein>
    <submittedName>
        <fullName evidence="6">LysR substrate-binding domain protein</fullName>
    </submittedName>
</protein>
<comment type="caution">
    <text evidence="6">The sequence shown here is derived from an EMBL/GenBank/DDBJ whole genome shotgun (WGS) entry which is preliminary data.</text>
</comment>
<accession>A0ABR4R4K8</accession>
<dbReference type="CDD" id="cd05466">
    <property type="entry name" value="PBP2_LTTR_substrate"/>
    <property type="match status" value="1"/>
</dbReference>
<comment type="similarity">
    <text evidence="1">Belongs to the LysR transcriptional regulatory family.</text>
</comment>
<dbReference type="InterPro" id="IPR036388">
    <property type="entry name" value="WH-like_DNA-bd_sf"/>
</dbReference>
<dbReference type="PRINTS" id="PR00039">
    <property type="entry name" value="HTHLYSR"/>
</dbReference>
<organism evidence="6 7">
    <name type="scientific">Bordetella hinzii OH87 BAL007II</name>
    <dbReference type="NCBI Taxonomy" id="1331262"/>
    <lineage>
        <taxon>Bacteria</taxon>
        <taxon>Pseudomonadati</taxon>
        <taxon>Pseudomonadota</taxon>
        <taxon>Betaproteobacteria</taxon>
        <taxon>Burkholderiales</taxon>
        <taxon>Alcaligenaceae</taxon>
        <taxon>Bordetella</taxon>
    </lineage>
</organism>
<dbReference type="PANTHER" id="PTHR30126:SF77">
    <property type="entry name" value="TRANSCRIPTIONAL REGULATORY PROTEIN"/>
    <property type="match status" value="1"/>
</dbReference>
<dbReference type="Gene3D" id="1.10.10.10">
    <property type="entry name" value="Winged helix-like DNA-binding domain superfamily/Winged helix DNA-binding domain"/>
    <property type="match status" value="1"/>
</dbReference>
<dbReference type="InterPro" id="IPR000847">
    <property type="entry name" value="LysR_HTH_N"/>
</dbReference>
<evidence type="ECO:0000259" key="5">
    <source>
        <dbReference type="PROSITE" id="PS50931"/>
    </source>
</evidence>
<dbReference type="Proteomes" id="UP000025748">
    <property type="component" value="Unassembled WGS sequence"/>
</dbReference>
<dbReference type="PROSITE" id="PS50931">
    <property type="entry name" value="HTH_LYSR"/>
    <property type="match status" value="1"/>
</dbReference>